<dbReference type="Gene3D" id="1.10.3660.10">
    <property type="entry name" value="6-phosphogluconate dehydrogenase C-terminal like domain"/>
    <property type="match status" value="1"/>
</dbReference>
<dbReference type="GO" id="GO:0008977">
    <property type="term" value="F:prephenate dehydrogenase (NAD+) activity"/>
    <property type="evidence" value="ECO:0007669"/>
    <property type="project" value="InterPro"/>
</dbReference>
<evidence type="ECO:0000313" key="5">
    <source>
        <dbReference type="Proteomes" id="UP000619536"/>
    </source>
</evidence>
<dbReference type="InterPro" id="IPR008927">
    <property type="entry name" value="6-PGluconate_DH-like_C_sf"/>
</dbReference>
<dbReference type="PROSITE" id="PS51176">
    <property type="entry name" value="PDH_ADH"/>
    <property type="match status" value="1"/>
</dbReference>
<dbReference type="GO" id="GO:0004665">
    <property type="term" value="F:prephenate dehydrogenase (NADP+) activity"/>
    <property type="evidence" value="ECO:0007669"/>
    <property type="project" value="InterPro"/>
</dbReference>
<dbReference type="InterPro" id="IPR036291">
    <property type="entry name" value="NAD(P)-bd_dom_sf"/>
</dbReference>
<accession>A0A8J3EX95</accession>
<keyword evidence="5" id="KW-1185">Reference proteome</keyword>
<dbReference type="PANTHER" id="PTHR21363:SF0">
    <property type="entry name" value="PREPHENATE DEHYDROGENASE [NADP(+)]"/>
    <property type="match status" value="1"/>
</dbReference>
<dbReference type="PANTHER" id="PTHR21363">
    <property type="entry name" value="PREPHENATE DEHYDROGENASE"/>
    <property type="match status" value="1"/>
</dbReference>
<reference evidence="4" key="2">
    <citation type="submission" date="2020-09" db="EMBL/GenBank/DDBJ databases">
        <authorList>
            <person name="Sun Q."/>
            <person name="Sedlacek I."/>
        </authorList>
    </citation>
    <scope>NUCLEOTIDE SEQUENCE</scope>
    <source>
        <strain evidence="4">CCM 8606</strain>
    </source>
</reference>
<comment type="similarity">
    <text evidence="1">Belongs to the prephenate/arogenate dehydrogenase family.</text>
</comment>
<evidence type="ECO:0000256" key="2">
    <source>
        <dbReference type="ARBA" id="ARBA00023002"/>
    </source>
</evidence>
<dbReference type="InterPro" id="IPR046826">
    <property type="entry name" value="PDH_N"/>
</dbReference>
<name>A0A8J3EX95_9BIFI</name>
<comment type="caution">
    <text evidence="4">The sequence shown here is derived from an EMBL/GenBank/DDBJ whole genome shotgun (WGS) entry which is preliminary data.</text>
</comment>
<reference evidence="4" key="1">
    <citation type="journal article" date="2014" name="Int. J. Syst. Evol. Microbiol.">
        <title>Complete genome sequence of Corynebacterium casei LMG S-19264T (=DSM 44701T), isolated from a smear-ripened cheese.</title>
        <authorList>
            <consortium name="US DOE Joint Genome Institute (JGI-PGF)"/>
            <person name="Walter F."/>
            <person name="Albersmeier A."/>
            <person name="Kalinowski J."/>
            <person name="Ruckert C."/>
        </authorList>
    </citation>
    <scope>NUCLEOTIDE SEQUENCE</scope>
    <source>
        <strain evidence="4">CCM 8606</strain>
    </source>
</reference>
<dbReference type="Pfam" id="PF02153">
    <property type="entry name" value="PDH_N"/>
    <property type="match status" value="1"/>
</dbReference>
<protein>
    <submittedName>
        <fullName evidence="4">Prephenate dehydrogenase</fullName>
    </submittedName>
</protein>
<gene>
    <name evidence="4" type="primary">tyrA</name>
    <name evidence="4" type="ORF">GCM10007377_01790</name>
</gene>
<keyword evidence="2" id="KW-0560">Oxidoreductase</keyword>
<dbReference type="SUPFAM" id="SSF48179">
    <property type="entry name" value="6-phosphogluconate dehydrogenase C-terminal domain-like"/>
    <property type="match status" value="1"/>
</dbReference>
<evidence type="ECO:0000256" key="1">
    <source>
        <dbReference type="ARBA" id="ARBA00007964"/>
    </source>
</evidence>
<sequence length="331" mass="36176">MPKTVAIAGLGLIGGSLALRLVERGIRVVAWNHRETPYAKAQRMGIETVDRVEDLVLAHPDILILCTPLTTMEQVCSTLSRVWDANITLTDVGSVKRQVRASVERAGLGASYVGAHPMAGNEHSGFDAAYAGLLDDALWAITIDERSPLTRVQQLLALIVGALENRAIVLDDLTHDRAASLISHMPHVVATELANAMQSSPLRFVAQALAAGSWRDMTRVALTDPARTRAMVEEDGDTVAPLLRQIASDLLVMAEALESGETLASQEFFSFAQPYRNFRQEQCNQPKHDTELLHIEEEQWQEQLVALAFAGKQIQSLEGERGLGVNTVTAW</sequence>
<dbReference type="InterPro" id="IPR050812">
    <property type="entry name" value="Preph/Arog_dehydrog"/>
</dbReference>
<dbReference type="Pfam" id="PF20463">
    <property type="entry name" value="PDH_C"/>
    <property type="match status" value="1"/>
</dbReference>
<dbReference type="AlphaFoldDB" id="A0A8J3EX95"/>
<dbReference type="GO" id="GO:0070403">
    <property type="term" value="F:NAD+ binding"/>
    <property type="evidence" value="ECO:0007669"/>
    <property type="project" value="InterPro"/>
</dbReference>
<organism evidence="4 5">
    <name type="scientific">Galliscardovia ingluviei</name>
    <dbReference type="NCBI Taxonomy" id="1769422"/>
    <lineage>
        <taxon>Bacteria</taxon>
        <taxon>Bacillati</taxon>
        <taxon>Actinomycetota</taxon>
        <taxon>Actinomycetes</taxon>
        <taxon>Bifidobacteriales</taxon>
        <taxon>Bifidobacteriaceae</taxon>
        <taxon>Galliscardovia</taxon>
    </lineage>
</organism>
<dbReference type="InterPro" id="IPR046825">
    <property type="entry name" value="PDH_C"/>
</dbReference>
<dbReference type="SUPFAM" id="SSF51735">
    <property type="entry name" value="NAD(P)-binding Rossmann-fold domains"/>
    <property type="match status" value="1"/>
</dbReference>
<dbReference type="EMBL" id="BMDH01000001">
    <property type="protein sequence ID" value="GGI12604.1"/>
    <property type="molecule type" value="Genomic_DNA"/>
</dbReference>
<dbReference type="InterPro" id="IPR003099">
    <property type="entry name" value="Prephen_DH"/>
</dbReference>
<proteinExistence type="inferred from homology"/>
<dbReference type="Proteomes" id="UP000619536">
    <property type="component" value="Unassembled WGS sequence"/>
</dbReference>
<evidence type="ECO:0000259" key="3">
    <source>
        <dbReference type="PROSITE" id="PS51176"/>
    </source>
</evidence>
<dbReference type="GO" id="GO:0006571">
    <property type="term" value="P:tyrosine biosynthetic process"/>
    <property type="evidence" value="ECO:0007669"/>
    <property type="project" value="InterPro"/>
</dbReference>
<evidence type="ECO:0000313" key="4">
    <source>
        <dbReference type="EMBL" id="GGI12604.1"/>
    </source>
</evidence>
<feature type="domain" description="Prephenate/arogenate dehydrogenase" evidence="3">
    <location>
        <begin position="3"/>
        <end position="287"/>
    </location>
</feature>
<dbReference type="Gene3D" id="3.40.50.720">
    <property type="entry name" value="NAD(P)-binding Rossmann-like Domain"/>
    <property type="match status" value="1"/>
</dbReference>